<evidence type="ECO:0000256" key="1">
    <source>
        <dbReference type="SAM" id="MobiDB-lite"/>
    </source>
</evidence>
<evidence type="ECO:0000313" key="2">
    <source>
        <dbReference type="EMBL" id="KAF3505541.1"/>
    </source>
</evidence>
<dbReference type="EMBL" id="QGKX02001521">
    <property type="protein sequence ID" value="KAF3505541.1"/>
    <property type="molecule type" value="Genomic_DNA"/>
</dbReference>
<proteinExistence type="predicted"/>
<name>A0A8S9NU23_BRACR</name>
<protein>
    <submittedName>
        <fullName evidence="2">Uncharacterized protein</fullName>
    </submittedName>
</protein>
<evidence type="ECO:0000313" key="3">
    <source>
        <dbReference type="Proteomes" id="UP000712600"/>
    </source>
</evidence>
<feature type="region of interest" description="Disordered" evidence="1">
    <location>
        <begin position="65"/>
        <end position="120"/>
    </location>
</feature>
<dbReference type="AlphaFoldDB" id="A0A8S9NU23"/>
<sequence length="120" mass="12821">MNRCAMMRSPVREAAVSEFLNAVVGRVGCSHYQSGNMMELQWADGNLSPIVDAGEIAPSMRTVLLGSGRTPDNPDRNTLSSCGRGGEPNGTVAEESIGGEEGELRNVERNVISNGREARD</sequence>
<accession>A0A8S9NU23</accession>
<dbReference type="Proteomes" id="UP000712600">
    <property type="component" value="Unassembled WGS sequence"/>
</dbReference>
<gene>
    <name evidence="2" type="ORF">F2Q69_00002980</name>
</gene>
<organism evidence="2 3">
    <name type="scientific">Brassica cretica</name>
    <name type="common">Mustard</name>
    <dbReference type="NCBI Taxonomy" id="69181"/>
    <lineage>
        <taxon>Eukaryota</taxon>
        <taxon>Viridiplantae</taxon>
        <taxon>Streptophyta</taxon>
        <taxon>Embryophyta</taxon>
        <taxon>Tracheophyta</taxon>
        <taxon>Spermatophyta</taxon>
        <taxon>Magnoliopsida</taxon>
        <taxon>eudicotyledons</taxon>
        <taxon>Gunneridae</taxon>
        <taxon>Pentapetalae</taxon>
        <taxon>rosids</taxon>
        <taxon>malvids</taxon>
        <taxon>Brassicales</taxon>
        <taxon>Brassicaceae</taxon>
        <taxon>Brassiceae</taxon>
        <taxon>Brassica</taxon>
    </lineage>
</organism>
<comment type="caution">
    <text evidence="2">The sequence shown here is derived from an EMBL/GenBank/DDBJ whole genome shotgun (WGS) entry which is preliminary data.</text>
</comment>
<reference evidence="2" key="1">
    <citation type="submission" date="2019-12" db="EMBL/GenBank/DDBJ databases">
        <title>Genome sequencing and annotation of Brassica cretica.</title>
        <authorList>
            <person name="Studholme D.J."/>
            <person name="Sarris P."/>
        </authorList>
    </citation>
    <scope>NUCLEOTIDE SEQUENCE</scope>
    <source>
        <strain evidence="2">PFS-109/04</strain>
        <tissue evidence="2">Leaf</tissue>
    </source>
</reference>